<evidence type="ECO:0000256" key="1">
    <source>
        <dbReference type="SAM" id="MobiDB-lite"/>
    </source>
</evidence>
<dbReference type="Proteomes" id="UP000260793">
    <property type="component" value="Unassembled WGS sequence"/>
</dbReference>
<organism evidence="2 3">
    <name type="scientific">[Ruminococcus] lactaris</name>
    <dbReference type="NCBI Taxonomy" id="46228"/>
    <lineage>
        <taxon>Bacteria</taxon>
        <taxon>Bacillati</taxon>
        <taxon>Bacillota</taxon>
        <taxon>Clostridia</taxon>
        <taxon>Lachnospirales</taxon>
        <taxon>Lachnospiraceae</taxon>
        <taxon>Mediterraneibacter</taxon>
    </lineage>
</organism>
<dbReference type="InterPro" id="IPR025584">
    <property type="entry name" value="Cthe_2159"/>
</dbReference>
<evidence type="ECO:0000313" key="2">
    <source>
        <dbReference type="EMBL" id="RGK42676.1"/>
    </source>
</evidence>
<proteinExistence type="predicted"/>
<reference evidence="2 3" key="1">
    <citation type="submission" date="2018-08" db="EMBL/GenBank/DDBJ databases">
        <title>A genome reference for cultivated species of the human gut microbiota.</title>
        <authorList>
            <person name="Zou Y."/>
            <person name="Xue W."/>
            <person name="Luo G."/>
        </authorList>
    </citation>
    <scope>NUCLEOTIDE SEQUENCE [LARGE SCALE GENOMIC DNA]</scope>
    <source>
        <strain evidence="2 3">TF11-7</strain>
    </source>
</reference>
<feature type="region of interest" description="Disordered" evidence="1">
    <location>
        <begin position="562"/>
        <end position="583"/>
    </location>
</feature>
<comment type="caution">
    <text evidence="2">The sequence shown here is derived from an EMBL/GenBank/DDBJ whole genome shotgun (WGS) entry which is preliminary data.</text>
</comment>
<name>A0A3E4LZ86_9FIRM</name>
<dbReference type="AlphaFoldDB" id="A0A3E4LZ86"/>
<accession>A0A3E4LZ86</accession>
<protein>
    <submittedName>
        <fullName evidence="2">Carbohydrate-binding domain-containing protein</fullName>
    </submittedName>
</protein>
<dbReference type="Pfam" id="PF14262">
    <property type="entry name" value="Cthe_2159"/>
    <property type="match status" value="1"/>
</dbReference>
<dbReference type="EMBL" id="QSQN01000002">
    <property type="protein sequence ID" value="RGK42676.1"/>
    <property type="molecule type" value="Genomic_DNA"/>
</dbReference>
<gene>
    <name evidence="2" type="ORF">DXD17_00945</name>
</gene>
<sequence>MEENSMKRKYMIIVLMAGALELTGCSQGTSNSAKNGTTGSENTIISESDIAILDTEDMFTERDRDTEYDESECTAISLSDEETKCDSDGVKMDGQTVTITEGGTYLLTGSLSNGSVVVDTDKTEKVQLILENVSIINEEGAGICVEQADKVFITLADGSTNKIVSNSFTGNEDTNIDGAIFSREDLTLNGSGTLKITSAAHGIVSKDDLVLTGGVYQIQSEKQGLSGKESVRIADETFTITSGTDAIHSEDTDEDTKGFVYITGGVLTLAAGGDGISSSYVVQADGGSFDISTSSTETDTSTKGIKAQKYVILKDGTYQLATADDGIHCNGNVYVCGGTYSINSGDDGIHADDQTVVLDGKIDITNCYEGIEGQSVTIQDGTIKIVSSDDGLNAAGGNDQSSMGRPGENTFQEDSDAYIDILGGTIEIDAKGDGIDSNGDFSVSGGVIYVSGPGDDGNGALDYDGTATITGGTVVAAGMSGMAQNFGSDSTQGTMLINLDTDQSGEITLKDTDGTVLVSYTPVRDFNSVVISCEELEEGAAYTLTTGLESEKITMSSLVYSEGQSMQGPGQGGPRMDGQNGQP</sequence>
<evidence type="ECO:0000313" key="3">
    <source>
        <dbReference type="Proteomes" id="UP000260793"/>
    </source>
</evidence>